<keyword evidence="7" id="KW-0067">ATP-binding</keyword>
<dbReference type="InterPro" id="IPR036890">
    <property type="entry name" value="HATPase_C_sf"/>
</dbReference>
<keyword evidence="5" id="KW-0547">Nucleotide-binding</keyword>
<dbReference type="SMART" id="SM00388">
    <property type="entry name" value="HisKA"/>
    <property type="match status" value="1"/>
</dbReference>
<evidence type="ECO:0000259" key="12">
    <source>
        <dbReference type="PROSITE" id="PS50113"/>
    </source>
</evidence>
<dbReference type="Pfam" id="PF25487">
    <property type="entry name" value="ETR1_N"/>
    <property type="match status" value="1"/>
</dbReference>
<keyword evidence="6 13" id="KW-0418">Kinase</keyword>
<dbReference type="PANTHER" id="PTHR43065">
    <property type="entry name" value="SENSOR HISTIDINE KINASE"/>
    <property type="match status" value="1"/>
</dbReference>
<dbReference type="Gene3D" id="1.10.287.130">
    <property type="match status" value="1"/>
</dbReference>
<evidence type="ECO:0000256" key="1">
    <source>
        <dbReference type="ARBA" id="ARBA00000085"/>
    </source>
</evidence>
<evidence type="ECO:0000259" key="11">
    <source>
        <dbReference type="PROSITE" id="PS50109"/>
    </source>
</evidence>
<evidence type="ECO:0000256" key="6">
    <source>
        <dbReference type="ARBA" id="ARBA00022777"/>
    </source>
</evidence>
<dbReference type="InterPro" id="IPR013656">
    <property type="entry name" value="PAS_4"/>
</dbReference>
<keyword evidence="9" id="KW-0175">Coiled coil</keyword>
<dbReference type="EC" id="2.7.13.3" evidence="2"/>
<dbReference type="InterPro" id="IPR003661">
    <property type="entry name" value="HisK_dim/P_dom"/>
</dbReference>
<dbReference type="GO" id="GO:0016301">
    <property type="term" value="F:kinase activity"/>
    <property type="evidence" value="ECO:0007669"/>
    <property type="project" value="UniProtKB-KW"/>
</dbReference>
<feature type="domain" description="Histidine kinase" evidence="11">
    <location>
        <begin position="321"/>
        <end position="577"/>
    </location>
</feature>
<dbReference type="NCBIfam" id="TIGR00229">
    <property type="entry name" value="sensory_box"/>
    <property type="match status" value="1"/>
</dbReference>
<dbReference type="SUPFAM" id="SSF47384">
    <property type="entry name" value="Homodimeric domain of signal transducing histidine kinase"/>
    <property type="match status" value="1"/>
</dbReference>
<protein>
    <recommendedName>
        <fullName evidence="2">histidine kinase</fullName>
        <ecNumber evidence="2">2.7.13.3</ecNumber>
    </recommendedName>
</protein>
<feature type="domain" description="PAC" evidence="12">
    <location>
        <begin position="224"/>
        <end position="280"/>
    </location>
</feature>
<organism evidence="13 14">
    <name type="scientific">Trichocoleus desertorum GB2-A4</name>
    <dbReference type="NCBI Taxonomy" id="2933944"/>
    <lineage>
        <taxon>Bacteria</taxon>
        <taxon>Bacillati</taxon>
        <taxon>Cyanobacteriota</taxon>
        <taxon>Cyanophyceae</taxon>
        <taxon>Leptolyngbyales</taxon>
        <taxon>Trichocoleusaceae</taxon>
        <taxon>Trichocoleus</taxon>
    </lineage>
</organism>
<evidence type="ECO:0000256" key="2">
    <source>
        <dbReference type="ARBA" id="ARBA00012438"/>
    </source>
</evidence>
<comment type="catalytic activity">
    <reaction evidence="1">
        <text>ATP + protein L-histidine = ADP + protein N-phospho-L-histidine.</text>
        <dbReference type="EC" id="2.7.13.3"/>
    </reaction>
</comment>
<dbReference type="SUPFAM" id="SSF55874">
    <property type="entry name" value="ATPase domain of HSP90 chaperone/DNA topoisomerase II/histidine kinase"/>
    <property type="match status" value="1"/>
</dbReference>
<dbReference type="InterPro" id="IPR004358">
    <property type="entry name" value="Sig_transdc_His_kin-like_C"/>
</dbReference>
<comment type="caution">
    <text evidence="13">The sequence shown here is derived from an EMBL/GenBank/DDBJ whole genome shotgun (WGS) entry which is preliminary data.</text>
</comment>
<dbReference type="InterPro" id="IPR000014">
    <property type="entry name" value="PAS"/>
</dbReference>
<dbReference type="SMART" id="SM00387">
    <property type="entry name" value="HATPase_c"/>
    <property type="match status" value="1"/>
</dbReference>
<keyword evidence="10" id="KW-0812">Transmembrane</keyword>
<feature type="transmembrane region" description="Helical" evidence="10">
    <location>
        <begin position="28"/>
        <end position="52"/>
    </location>
</feature>
<keyword evidence="10" id="KW-1133">Transmembrane helix</keyword>
<dbReference type="PRINTS" id="PR00344">
    <property type="entry name" value="BCTRLSENSOR"/>
</dbReference>
<keyword evidence="8" id="KW-0902">Two-component regulatory system</keyword>
<feature type="coiled-coil region" evidence="9">
    <location>
        <begin position="278"/>
        <end position="312"/>
    </location>
</feature>
<dbReference type="InterPro" id="IPR058544">
    <property type="entry name" value="ETR1_N"/>
</dbReference>
<dbReference type="PANTHER" id="PTHR43065:SF46">
    <property type="entry name" value="C4-DICARBOXYLATE TRANSPORT SENSOR PROTEIN DCTB"/>
    <property type="match status" value="1"/>
</dbReference>
<evidence type="ECO:0000313" key="14">
    <source>
        <dbReference type="Proteomes" id="UP001464891"/>
    </source>
</evidence>
<dbReference type="Proteomes" id="UP001464891">
    <property type="component" value="Unassembled WGS sequence"/>
</dbReference>
<dbReference type="InterPro" id="IPR003594">
    <property type="entry name" value="HATPase_dom"/>
</dbReference>
<dbReference type="Pfam" id="PF08448">
    <property type="entry name" value="PAS_4"/>
    <property type="match status" value="1"/>
</dbReference>
<dbReference type="InterPro" id="IPR000700">
    <property type="entry name" value="PAS-assoc_C"/>
</dbReference>
<accession>A0ABV0J6Y1</accession>
<dbReference type="Pfam" id="PF02518">
    <property type="entry name" value="HATPase_c"/>
    <property type="match status" value="1"/>
</dbReference>
<reference evidence="13 14" key="1">
    <citation type="submission" date="2022-04" db="EMBL/GenBank/DDBJ databases">
        <title>Positive selection, recombination, and allopatry shape intraspecific diversity of widespread and dominant cyanobacteria.</title>
        <authorList>
            <person name="Wei J."/>
            <person name="Shu W."/>
            <person name="Hu C."/>
        </authorList>
    </citation>
    <scope>NUCLEOTIDE SEQUENCE [LARGE SCALE GENOMIC DNA]</scope>
    <source>
        <strain evidence="13 14">GB2-A4</strain>
    </source>
</reference>
<proteinExistence type="predicted"/>
<evidence type="ECO:0000256" key="3">
    <source>
        <dbReference type="ARBA" id="ARBA00022553"/>
    </source>
</evidence>
<feature type="transmembrane region" description="Helical" evidence="10">
    <location>
        <begin position="64"/>
        <end position="84"/>
    </location>
</feature>
<evidence type="ECO:0000256" key="8">
    <source>
        <dbReference type="ARBA" id="ARBA00023012"/>
    </source>
</evidence>
<dbReference type="InterPro" id="IPR035965">
    <property type="entry name" value="PAS-like_dom_sf"/>
</dbReference>
<evidence type="ECO:0000256" key="7">
    <source>
        <dbReference type="ARBA" id="ARBA00022840"/>
    </source>
</evidence>
<keyword evidence="3" id="KW-0597">Phosphoprotein</keyword>
<keyword evidence="14" id="KW-1185">Reference proteome</keyword>
<evidence type="ECO:0000256" key="4">
    <source>
        <dbReference type="ARBA" id="ARBA00022679"/>
    </source>
</evidence>
<evidence type="ECO:0000256" key="5">
    <source>
        <dbReference type="ARBA" id="ARBA00022741"/>
    </source>
</evidence>
<dbReference type="Gene3D" id="3.30.450.20">
    <property type="entry name" value="PAS domain"/>
    <property type="match status" value="1"/>
</dbReference>
<dbReference type="InterPro" id="IPR036097">
    <property type="entry name" value="HisK_dim/P_sf"/>
</dbReference>
<evidence type="ECO:0000256" key="10">
    <source>
        <dbReference type="SAM" id="Phobius"/>
    </source>
</evidence>
<gene>
    <name evidence="13" type="ORF">NC998_06805</name>
</gene>
<dbReference type="SUPFAM" id="SSF55785">
    <property type="entry name" value="PYP-like sensor domain (PAS domain)"/>
    <property type="match status" value="1"/>
</dbReference>
<dbReference type="CDD" id="cd00082">
    <property type="entry name" value="HisKA"/>
    <property type="match status" value="1"/>
</dbReference>
<dbReference type="EMBL" id="JAMPKM010000003">
    <property type="protein sequence ID" value="MEP0816801.1"/>
    <property type="molecule type" value="Genomic_DNA"/>
</dbReference>
<evidence type="ECO:0000313" key="13">
    <source>
        <dbReference type="EMBL" id="MEP0816801.1"/>
    </source>
</evidence>
<dbReference type="Gene3D" id="3.30.565.10">
    <property type="entry name" value="Histidine kinase-like ATPase, C-terminal domain"/>
    <property type="match status" value="1"/>
</dbReference>
<dbReference type="PROSITE" id="PS50109">
    <property type="entry name" value="HIS_KIN"/>
    <property type="match status" value="1"/>
</dbReference>
<name>A0ABV0J6Y1_9CYAN</name>
<dbReference type="RefSeq" id="WP_190438897.1">
    <property type="nucleotide sequence ID" value="NZ_JAMPKM010000003.1"/>
</dbReference>
<keyword evidence="10" id="KW-0472">Membrane</keyword>
<dbReference type="PROSITE" id="PS50113">
    <property type="entry name" value="PAC"/>
    <property type="match status" value="1"/>
</dbReference>
<keyword evidence="4" id="KW-0808">Transferase</keyword>
<sequence length="590" mass="66519">MPEFWKIFLDSSQFIPHGHCYLWQPGLVWLHIASNSIIALAYYSIPLMLVYFVHKRRDIPFNGIFILFGIFIVACGTTHLMDIWTLWHPHYWISGFLKAITAAVSFYTALELRSLIPQVLSLPSSAQLEAANQKLEDEIVERQRMEIALRDSQQMLKLVIDTIPQAIFWKDHESVYLGCNRSFALDAGLAASEAIVGRTDYELAWKPEEAEFFQSCDRQFIETNQPEYHIIEPQLQADGKQAWLDSSKIPLHNAAGQVVGILGIYEDITERQIADAALRESEDHLRQRTQQLEQTLKELQKTQSQLIHTEKMSSLGQLVAGIAHEINNPINFIYGNLSHTNEYAQDLLNLLEIYQQSYPHPAAIVQAKAEAIDLDFLTEDLPKMLSSMKVGAERIRQIVLSLRNFSRLEESEMKPVDIHEGLDNTLLLLQHRFKGKVGRFGVQVIKEYGPLPMVECYAGQLNQVFMNLIANAIDAVDELHQATTDQSAQPTFIRIETAVLDSNRVVIRIADNGMGMTEAVKKQLFDPFFTTKPVGKGTGLGLSISYQIVTDKHGGELICHSAPGQGTEFRIEIPVKAQKLASPTNSALLV</sequence>
<evidence type="ECO:0000256" key="9">
    <source>
        <dbReference type="SAM" id="Coils"/>
    </source>
</evidence>
<dbReference type="InterPro" id="IPR005467">
    <property type="entry name" value="His_kinase_dom"/>
</dbReference>